<dbReference type="InterPro" id="IPR002052">
    <property type="entry name" value="DNA_methylase_N6_adenine_CS"/>
</dbReference>
<accession>A0ABR1FPF4</accession>
<evidence type="ECO:0008006" key="3">
    <source>
        <dbReference type="Google" id="ProtNLM"/>
    </source>
</evidence>
<evidence type="ECO:0000313" key="2">
    <source>
        <dbReference type="Proteomes" id="UP001363151"/>
    </source>
</evidence>
<dbReference type="PROSITE" id="PS00092">
    <property type="entry name" value="N6_MTASE"/>
    <property type="match status" value="1"/>
</dbReference>
<keyword evidence="2" id="KW-1185">Reference proteome</keyword>
<dbReference type="Proteomes" id="UP001363151">
    <property type="component" value="Unassembled WGS sequence"/>
</dbReference>
<protein>
    <recommendedName>
        <fullName evidence="3">Site-specific DNA-methyltransferase (adenine-specific)</fullName>
    </recommendedName>
</protein>
<dbReference type="EMBL" id="JBBJCI010000303">
    <property type="protein sequence ID" value="KAK7234905.1"/>
    <property type="molecule type" value="Genomic_DNA"/>
</dbReference>
<name>A0ABR1FPF4_AURAN</name>
<evidence type="ECO:0000313" key="1">
    <source>
        <dbReference type="EMBL" id="KAK7234905.1"/>
    </source>
</evidence>
<proteinExistence type="predicted"/>
<keyword evidence="1" id="KW-0496">Mitochondrion</keyword>
<dbReference type="SUPFAM" id="SSF53335">
    <property type="entry name" value="S-adenosyl-L-methionine-dependent methyltransferases"/>
    <property type="match status" value="1"/>
</dbReference>
<geneLocation type="mitochondrion" evidence="1"/>
<sequence>MKKLKDFIFENVKGILSLGGYENKLIDSTMKKNQLGQFYTTNYEYILSNMEIPSNVKTIVEPFVGNGDLLKFIKNKTNYNLEIYDIDPKITNTIKRDTLTNPPHYAGKFILTNPPYLARNKTKKKDLYIKYKCNDLYKCFIINIITNVCEGGIIIVPLNFLSSIRKSDVELRRKFLEIYAIKIVNIFEEQVFGDTSYAVCSISFVKKNNEINNIKINIYPSKKEMILCLTSENNYTIGGEIYNLEQNSKYKVQRATKKTNKNMTNILLKCIDDSKDSQLGFIIVSDEDRFIDTTEKLSARSYATLVINTPITLQQQKILVGRMNKYIKEQREKYNSLFLTNYRESNSIARKRISFDLAFKICNYMLSSV</sequence>
<comment type="caution">
    <text evidence="1">The sequence shown here is derived from an EMBL/GenBank/DDBJ whole genome shotgun (WGS) entry which is preliminary data.</text>
</comment>
<gene>
    <name evidence="1" type="ORF">SO694_mt00035</name>
</gene>
<organism evidence="1 2">
    <name type="scientific">Aureococcus anophagefferens</name>
    <name type="common">Harmful bloom alga</name>
    <dbReference type="NCBI Taxonomy" id="44056"/>
    <lineage>
        <taxon>Eukaryota</taxon>
        <taxon>Sar</taxon>
        <taxon>Stramenopiles</taxon>
        <taxon>Ochrophyta</taxon>
        <taxon>Pelagophyceae</taxon>
        <taxon>Pelagomonadales</taxon>
        <taxon>Pelagomonadaceae</taxon>
        <taxon>Aureococcus</taxon>
    </lineage>
</organism>
<dbReference type="Gene3D" id="3.40.50.150">
    <property type="entry name" value="Vaccinia Virus protein VP39"/>
    <property type="match status" value="1"/>
</dbReference>
<dbReference type="InterPro" id="IPR029063">
    <property type="entry name" value="SAM-dependent_MTases_sf"/>
</dbReference>
<reference evidence="1 2" key="1">
    <citation type="submission" date="2024-03" db="EMBL/GenBank/DDBJ databases">
        <title>Aureococcus anophagefferens CCMP1851 and Kratosvirus quantuckense: Draft genome of a second virus-susceptible host strain in the model system.</title>
        <authorList>
            <person name="Chase E."/>
            <person name="Truchon A.R."/>
            <person name="Schepens W."/>
            <person name="Wilhelm S.W."/>
        </authorList>
    </citation>
    <scope>NUCLEOTIDE SEQUENCE [LARGE SCALE GENOMIC DNA]</scope>
    <source>
        <strain evidence="1 2">CCMP1851</strain>
    </source>
</reference>